<name>A0ABR2BRK3_9ROSI</name>
<reference evidence="1 2" key="1">
    <citation type="journal article" date="2024" name="G3 (Bethesda)">
        <title>Genome assembly of Hibiscus sabdariffa L. provides insights into metabolisms of medicinal natural products.</title>
        <authorList>
            <person name="Kim T."/>
        </authorList>
    </citation>
    <scope>NUCLEOTIDE SEQUENCE [LARGE SCALE GENOMIC DNA]</scope>
    <source>
        <strain evidence="1">TK-2024</strain>
        <tissue evidence="1">Old leaves</tissue>
    </source>
</reference>
<gene>
    <name evidence="1" type="ORF">V6N12_001853</name>
</gene>
<accession>A0ABR2BRK3</accession>
<evidence type="ECO:0000313" key="1">
    <source>
        <dbReference type="EMBL" id="KAK8509778.1"/>
    </source>
</evidence>
<proteinExistence type="predicted"/>
<keyword evidence="2" id="KW-1185">Reference proteome</keyword>
<evidence type="ECO:0000313" key="2">
    <source>
        <dbReference type="Proteomes" id="UP001472677"/>
    </source>
</evidence>
<sequence length="110" mass="12613">MCSIVVLKDVSQVKQQLRQAQGRIPLLQATPVAAMWPKDISGTEQSSESEEQQVRLERLTGTMDDRRVNLFQTNRERMIDFIPVVPVSEMIGKSVWPRLKPASDVTIWKY</sequence>
<protein>
    <submittedName>
        <fullName evidence="1">Uncharacterized protein</fullName>
    </submittedName>
</protein>
<dbReference type="Proteomes" id="UP001472677">
    <property type="component" value="Unassembled WGS sequence"/>
</dbReference>
<dbReference type="EMBL" id="JBBPBM010000090">
    <property type="protein sequence ID" value="KAK8509778.1"/>
    <property type="molecule type" value="Genomic_DNA"/>
</dbReference>
<comment type="caution">
    <text evidence="1">The sequence shown here is derived from an EMBL/GenBank/DDBJ whole genome shotgun (WGS) entry which is preliminary data.</text>
</comment>
<organism evidence="1 2">
    <name type="scientific">Hibiscus sabdariffa</name>
    <name type="common">roselle</name>
    <dbReference type="NCBI Taxonomy" id="183260"/>
    <lineage>
        <taxon>Eukaryota</taxon>
        <taxon>Viridiplantae</taxon>
        <taxon>Streptophyta</taxon>
        <taxon>Embryophyta</taxon>
        <taxon>Tracheophyta</taxon>
        <taxon>Spermatophyta</taxon>
        <taxon>Magnoliopsida</taxon>
        <taxon>eudicotyledons</taxon>
        <taxon>Gunneridae</taxon>
        <taxon>Pentapetalae</taxon>
        <taxon>rosids</taxon>
        <taxon>malvids</taxon>
        <taxon>Malvales</taxon>
        <taxon>Malvaceae</taxon>
        <taxon>Malvoideae</taxon>
        <taxon>Hibiscus</taxon>
    </lineage>
</organism>